<gene>
    <name evidence="1" type="ORF">PsorP6_015401</name>
</gene>
<evidence type="ECO:0000313" key="2">
    <source>
        <dbReference type="Proteomes" id="UP001163321"/>
    </source>
</evidence>
<reference evidence="1 2" key="1">
    <citation type="journal article" date="2022" name="bioRxiv">
        <title>The genome of the oomycete Peronosclerospora sorghi, a cosmopolitan pathogen of maize and sorghum, is inflated with dispersed pseudogenes.</title>
        <authorList>
            <person name="Fletcher K."/>
            <person name="Martin F."/>
            <person name="Isakeit T."/>
            <person name="Cavanaugh K."/>
            <person name="Magill C."/>
            <person name="Michelmore R."/>
        </authorList>
    </citation>
    <scope>NUCLEOTIDE SEQUENCE [LARGE SCALE GENOMIC DNA]</scope>
    <source>
        <strain evidence="1">P6</strain>
    </source>
</reference>
<keyword evidence="2" id="KW-1185">Reference proteome</keyword>
<proteinExistence type="predicted"/>
<dbReference type="EMBL" id="CM047589">
    <property type="protein sequence ID" value="KAI9920499.1"/>
    <property type="molecule type" value="Genomic_DNA"/>
</dbReference>
<protein>
    <submittedName>
        <fullName evidence="1">Uncharacterized protein</fullName>
    </submittedName>
</protein>
<accession>A0ACC0WNQ2</accession>
<dbReference type="Proteomes" id="UP001163321">
    <property type="component" value="Chromosome 10"/>
</dbReference>
<name>A0ACC0WNQ2_9STRA</name>
<evidence type="ECO:0000313" key="1">
    <source>
        <dbReference type="EMBL" id="KAI9920499.1"/>
    </source>
</evidence>
<comment type="caution">
    <text evidence="1">The sequence shown here is derived from an EMBL/GenBank/DDBJ whole genome shotgun (WGS) entry which is preliminary data.</text>
</comment>
<sequence length="80" mass="9171">MSIGTFYSYITIFPVGDLYHFCVSRPLAYLIYMESARASTCVTEPAPATVSYKPMMYHPDSQLPSAITNVRTRIYQFFIE</sequence>
<organism evidence="1 2">
    <name type="scientific">Peronosclerospora sorghi</name>
    <dbReference type="NCBI Taxonomy" id="230839"/>
    <lineage>
        <taxon>Eukaryota</taxon>
        <taxon>Sar</taxon>
        <taxon>Stramenopiles</taxon>
        <taxon>Oomycota</taxon>
        <taxon>Peronosporomycetes</taxon>
        <taxon>Peronosporales</taxon>
        <taxon>Peronosporaceae</taxon>
        <taxon>Peronosclerospora</taxon>
    </lineage>
</organism>